<feature type="compositionally biased region" description="Basic and acidic residues" evidence="1">
    <location>
        <begin position="1"/>
        <end position="11"/>
    </location>
</feature>
<evidence type="ECO:0000313" key="3">
    <source>
        <dbReference type="Proteomes" id="UP001642540"/>
    </source>
</evidence>
<feature type="compositionally biased region" description="Pro residues" evidence="1">
    <location>
        <begin position="49"/>
        <end position="60"/>
    </location>
</feature>
<protein>
    <submittedName>
        <fullName evidence="2">Uncharacterized protein</fullName>
    </submittedName>
</protein>
<feature type="region of interest" description="Disordered" evidence="1">
    <location>
        <begin position="1"/>
        <end position="69"/>
    </location>
</feature>
<dbReference type="EMBL" id="CAXLJM020000075">
    <property type="protein sequence ID" value="CAL8128825.1"/>
    <property type="molecule type" value="Genomic_DNA"/>
</dbReference>
<sequence length="69" mass="7306">MHDSLKAKDSLISHGAFSAPSTSAALVESENRKRTQLGEKSSNAVSQQPTPPTTSYPPPRLGLKNNDAS</sequence>
<dbReference type="Proteomes" id="UP001642540">
    <property type="component" value="Unassembled WGS sequence"/>
</dbReference>
<reference evidence="2 3" key="1">
    <citation type="submission" date="2024-08" db="EMBL/GenBank/DDBJ databases">
        <authorList>
            <person name="Cucini C."/>
            <person name="Frati F."/>
        </authorList>
    </citation>
    <scope>NUCLEOTIDE SEQUENCE [LARGE SCALE GENOMIC DNA]</scope>
</reference>
<comment type="caution">
    <text evidence="2">The sequence shown here is derived from an EMBL/GenBank/DDBJ whole genome shotgun (WGS) entry which is preliminary data.</text>
</comment>
<gene>
    <name evidence="2" type="ORF">ODALV1_LOCUS22590</name>
</gene>
<evidence type="ECO:0000313" key="2">
    <source>
        <dbReference type="EMBL" id="CAL8128825.1"/>
    </source>
</evidence>
<accession>A0ABP1RIF8</accession>
<keyword evidence="3" id="KW-1185">Reference proteome</keyword>
<organism evidence="2 3">
    <name type="scientific">Orchesella dallaii</name>
    <dbReference type="NCBI Taxonomy" id="48710"/>
    <lineage>
        <taxon>Eukaryota</taxon>
        <taxon>Metazoa</taxon>
        <taxon>Ecdysozoa</taxon>
        <taxon>Arthropoda</taxon>
        <taxon>Hexapoda</taxon>
        <taxon>Collembola</taxon>
        <taxon>Entomobryomorpha</taxon>
        <taxon>Entomobryoidea</taxon>
        <taxon>Orchesellidae</taxon>
        <taxon>Orchesellinae</taxon>
        <taxon>Orchesella</taxon>
    </lineage>
</organism>
<name>A0ABP1RIF8_9HEXA</name>
<feature type="compositionally biased region" description="Polar residues" evidence="1">
    <location>
        <begin position="38"/>
        <end position="48"/>
    </location>
</feature>
<proteinExistence type="predicted"/>
<evidence type="ECO:0000256" key="1">
    <source>
        <dbReference type="SAM" id="MobiDB-lite"/>
    </source>
</evidence>